<dbReference type="RefSeq" id="WP_092674862.1">
    <property type="nucleotide sequence ID" value="NZ_FOGC01000005.1"/>
</dbReference>
<proteinExistence type="predicted"/>
<name>A0A1H9HQU8_9GAMM</name>
<evidence type="ECO:0000313" key="1">
    <source>
        <dbReference type="EMBL" id="SEQ64719.1"/>
    </source>
</evidence>
<dbReference type="AlphaFoldDB" id="A0A1H9HQU8"/>
<protein>
    <submittedName>
        <fullName evidence="1">Uncharacterized protein</fullName>
    </submittedName>
</protein>
<reference evidence="2" key="1">
    <citation type="submission" date="2016-10" db="EMBL/GenBank/DDBJ databases">
        <authorList>
            <person name="Varghese N."/>
            <person name="Submissions S."/>
        </authorList>
    </citation>
    <scope>NUCLEOTIDE SEQUENCE [LARGE SCALE GENOMIC DNA]</scope>
    <source>
        <strain evidence="2">8N4</strain>
    </source>
</reference>
<gene>
    <name evidence="1" type="ORF">SAMN05216522_10522</name>
</gene>
<evidence type="ECO:0000313" key="2">
    <source>
        <dbReference type="Proteomes" id="UP000242515"/>
    </source>
</evidence>
<accession>A0A1H9HQU8</accession>
<organism evidence="1 2">
    <name type="scientific">Rosenbergiella nectarea</name>
    <dbReference type="NCBI Taxonomy" id="988801"/>
    <lineage>
        <taxon>Bacteria</taxon>
        <taxon>Pseudomonadati</taxon>
        <taxon>Pseudomonadota</taxon>
        <taxon>Gammaproteobacteria</taxon>
        <taxon>Enterobacterales</taxon>
        <taxon>Erwiniaceae</taxon>
        <taxon>Rosenbergiella</taxon>
    </lineage>
</organism>
<sequence>MAINKKALVILAVVAIGYYVVNNKPKGPDAFDAAYQNAPTVEKDFVSIVKDAQDKAKSAENDMQLGGIKAQRDALVCSVVQDKHVNEWIGKVDTMSSNSDGKGVVSISLSEDINVKTWNNDISDYGDHTLITPGSELFETASQLKEGDIVRFSGKFISDSQNCIRESSLGIRGKVTEPEYIFQFNSIAKI</sequence>
<keyword evidence="2" id="KW-1185">Reference proteome</keyword>
<dbReference type="STRING" id="988801.SAMN05216522_10522"/>
<dbReference type="EMBL" id="FOGC01000005">
    <property type="protein sequence ID" value="SEQ64719.1"/>
    <property type="molecule type" value="Genomic_DNA"/>
</dbReference>
<dbReference type="OrthoDB" id="8420738at2"/>
<dbReference type="Proteomes" id="UP000242515">
    <property type="component" value="Unassembled WGS sequence"/>
</dbReference>